<dbReference type="Pfam" id="PF06985">
    <property type="entry name" value="HET"/>
    <property type="match status" value="1"/>
</dbReference>
<feature type="domain" description="Heterokaryon incompatibility" evidence="1">
    <location>
        <begin position="22"/>
        <end position="109"/>
    </location>
</feature>
<dbReference type="InterPro" id="IPR010730">
    <property type="entry name" value="HET"/>
</dbReference>
<sequence>MRLLNTRTLKLETFYDGDIPIYAILSHTWDREEVLFQDIENGTANLRYGYAKMIGACEQARKDGFEYIWIDTCCIDKSSSAELSEAINSMFRWYRQAQVCYAFLSDVQQGQDHRAPGSSFRRARWFTRGWTLQELIAPSVVYFFASDWREIGSRHDLLDPIVDITRISASYFDTGNLSKFSAAQKMSWASNRFTTRVEDMAYSLLGIFDINMPLLYGEGHRAFQRLQEEILKDTEDDSILYHSVHSIFQGGNPILAETPKAFILSGGVTVHSWPYEVERESGFLSRNISISRRRIEMSFFVGQDSRDDAGGRTLSVLLNCSVNNHANGRPSLVLILKEVSPGVFSRRTVTDTPYWKTTASIQLMQDAVPLKIIMTREDFQLNSSRESIYGPKAWHGMKLDMWLLYAARPISDGQPHRVAVLREAGSRQRRPLYLDPRPWKSMTNAVIVKGPGQTAPIFEIVDVDLLSGGFHASWIQVGDEVHLYPTKSTTFNRPTLFYSNMQGKSFMIVLTPEVASIDTRLYTNIPPCKGKNLAELASEVESTHPVGTCVEGCPARKCIPCSRQMVDDNTSVIIELSTRKRANGWWVFISARPS</sequence>
<proteinExistence type="predicted"/>
<accession>A0AA40ASQ8</accession>
<gene>
    <name evidence="2" type="ORF">B0T21DRAFT_317000</name>
</gene>
<reference evidence="2" key="1">
    <citation type="submission" date="2023-06" db="EMBL/GenBank/DDBJ databases">
        <title>Genome-scale phylogeny and comparative genomics of the fungal order Sordariales.</title>
        <authorList>
            <consortium name="Lawrence Berkeley National Laboratory"/>
            <person name="Hensen N."/>
            <person name="Bonometti L."/>
            <person name="Westerberg I."/>
            <person name="Brannstrom I.O."/>
            <person name="Guillou S."/>
            <person name="Cros-Aarteil S."/>
            <person name="Calhoun S."/>
            <person name="Haridas S."/>
            <person name="Kuo A."/>
            <person name="Mondo S."/>
            <person name="Pangilinan J."/>
            <person name="Riley R."/>
            <person name="Labutti K."/>
            <person name="Andreopoulos B."/>
            <person name="Lipzen A."/>
            <person name="Chen C."/>
            <person name="Yanf M."/>
            <person name="Daum C."/>
            <person name="Ng V."/>
            <person name="Clum A."/>
            <person name="Steindorff A."/>
            <person name="Ohm R."/>
            <person name="Martin F."/>
            <person name="Silar P."/>
            <person name="Natvig D."/>
            <person name="Lalanne C."/>
            <person name="Gautier V."/>
            <person name="Ament-Velasquez S.L."/>
            <person name="Kruys A."/>
            <person name="Hutchinson M.I."/>
            <person name="Powell A.J."/>
            <person name="Barry K."/>
            <person name="Miller A.N."/>
            <person name="Grigoriev I.V."/>
            <person name="Debuchy R."/>
            <person name="Gladieux P."/>
            <person name="Thoren M.H."/>
            <person name="Johannesson H."/>
        </authorList>
    </citation>
    <scope>NUCLEOTIDE SEQUENCE</scope>
    <source>
        <strain evidence="2">CBS 540.89</strain>
    </source>
</reference>
<organism evidence="2 3">
    <name type="scientific">Apiosordaria backusii</name>
    <dbReference type="NCBI Taxonomy" id="314023"/>
    <lineage>
        <taxon>Eukaryota</taxon>
        <taxon>Fungi</taxon>
        <taxon>Dikarya</taxon>
        <taxon>Ascomycota</taxon>
        <taxon>Pezizomycotina</taxon>
        <taxon>Sordariomycetes</taxon>
        <taxon>Sordariomycetidae</taxon>
        <taxon>Sordariales</taxon>
        <taxon>Lasiosphaeriaceae</taxon>
        <taxon>Apiosordaria</taxon>
    </lineage>
</organism>
<dbReference type="PANTHER" id="PTHR10622">
    <property type="entry name" value="HET DOMAIN-CONTAINING PROTEIN"/>
    <property type="match status" value="1"/>
</dbReference>
<dbReference type="Proteomes" id="UP001172159">
    <property type="component" value="Unassembled WGS sequence"/>
</dbReference>
<evidence type="ECO:0000259" key="1">
    <source>
        <dbReference type="Pfam" id="PF06985"/>
    </source>
</evidence>
<evidence type="ECO:0000313" key="2">
    <source>
        <dbReference type="EMBL" id="KAK0721321.1"/>
    </source>
</evidence>
<dbReference type="AlphaFoldDB" id="A0AA40ASQ8"/>
<dbReference type="EMBL" id="JAUKTV010000012">
    <property type="protein sequence ID" value="KAK0721321.1"/>
    <property type="molecule type" value="Genomic_DNA"/>
</dbReference>
<protein>
    <submittedName>
        <fullName evidence="2">Heterokaryon incompatibility protein-domain-containing protein</fullName>
    </submittedName>
</protein>
<name>A0AA40ASQ8_9PEZI</name>
<dbReference type="PANTHER" id="PTHR10622:SF12">
    <property type="entry name" value="HET DOMAIN-CONTAINING PROTEIN"/>
    <property type="match status" value="1"/>
</dbReference>
<comment type="caution">
    <text evidence="2">The sequence shown here is derived from an EMBL/GenBank/DDBJ whole genome shotgun (WGS) entry which is preliminary data.</text>
</comment>
<keyword evidence="3" id="KW-1185">Reference proteome</keyword>
<evidence type="ECO:0000313" key="3">
    <source>
        <dbReference type="Proteomes" id="UP001172159"/>
    </source>
</evidence>